<gene>
    <name evidence="3" type="primary">orf598</name>
</gene>
<protein>
    <recommendedName>
        <fullName evidence="2">Reverse transcriptase domain-containing protein</fullName>
    </recommendedName>
</protein>
<dbReference type="PANTHER" id="PTHR34047:SF8">
    <property type="entry name" value="PROTEIN YKFC"/>
    <property type="match status" value="1"/>
</dbReference>
<dbReference type="GO" id="GO:0006397">
    <property type="term" value="P:mRNA processing"/>
    <property type="evidence" value="ECO:0007669"/>
    <property type="project" value="InterPro"/>
</dbReference>
<dbReference type="Pfam" id="PF01348">
    <property type="entry name" value="Intron_maturas2"/>
    <property type="match status" value="1"/>
</dbReference>
<accession>A0A0S2ID70</accession>
<dbReference type="InterPro" id="IPR043502">
    <property type="entry name" value="DNA/RNA_pol_sf"/>
</dbReference>
<reference evidence="3" key="1">
    <citation type="journal article" date="2015" name="BMC Evol. Biol.">
        <title>Chloroplast phylogenomic analysis of chlorophyte green algae identifies a novel lineage sister to the Sphaeropleales (Chlorophyceae).</title>
        <authorList>
            <person name="Lemieux C."/>
            <person name="Vincent A.T."/>
            <person name="Labarre A."/>
            <person name="Otis C."/>
            <person name="Turmel M."/>
        </authorList>
    </citation>
    <scope>NUCLEOTIDE SEQUENCE</scope>
</reference>
<evidence type="ECO:0000259" key="2">
    <source>
        <dbReference type="PROSITE" id="PS50878"/>
    </source>
</evidence>
<sequence>MMITKKNKTSAEKKAEAARKRSRKKQLELVFTEKILPTTRILQGISNRSNILQENIGNQGHKFDDLYPLLCRKEMFIQALGNLQKNKGSMTAGTNKETIDGISMQRIEELVSRIKKGTFRFSPFRRIFIPKPGKKKKRPLGIPNFTDRLVQEAIRMILDSIYEPIFQKLDVNYGFRKEKSAHHAMHRIKKLAPACVTAIEGDIVGAYDNVVHDKLMEILRRTISDEKFLSLLKSGLSSGLLLFGKYKDTIIGTPQGGIASPLLFNIYMHEFDKFVESSLKEYITKYNQKMGRKDKPLTMEYQRISRRLGYARKAFKELKVIPVEHRTEDQKKLIRFWKKRKIETNMRSRVPCLDVRKKNIRIIYTRYADDWIILTNGTIKFAAQLKKIITEWLRQNLGFELDEKKTLITSLVKDRAKFLGFAINTYRNRRLGVNEYGDLIRDAGWEMRFSIDMDRMLDNLAIKGFCRKDKNYRPIAKSPFTLLRIEEIIIKYNQMILGAANYFLPVIDTKKTYIRLHYIYEYSCYGTIAKKLKRNISKIRQRFGKPLTYSLMERTRLKKLNKTTEKERAFTLYDYLTINEKLLEARIKFKTGREIIVR</sequence>
<keyword evidence="3" id="KW-0150">Chloroplast</keyword>
<geneLocation type="chloroplast" evidence="3"/>
<dbReference type="Pfam" id="PF00078">
    <property type="entry name" value="RVT_1"/>
    <property type="match status" value="1"/>
</dbReference>
<evidence type="ECO:0000256" key="1">
    <source>
        <dbReference type="SAM" id="MobiDB-lite"/>
    </source>
</evidence>
<feature type="domain" description="Reverse transcriptase" evidence="2">
    <location>
        <begin position="110"/>
        <end position="423"/>
    </location>
</feature>
<dbReference type="InterPro" id="IPR051083">
    <property type="entry name" value="GrpII_Intron_Splice-Mob/Def"/>
</dbReference>
<evidence type="ECO:0000313" key="3">
    <source>
        <dbReference type="EMBL" id="ALO21554.1"/>
    </source>
</evidence>
<dbReference type="PANTHER" id="PTHR34047">
    <property type="entry name" value="NUCLEAR INTRON MATURASE 1, MITOCHONDRIAL-RELATED"/>
    <property type="match status" value="1"/>
</dbReference>
<keyword evidence="3" id="KW-0934">Plastid</keyword>
<dbReference type="SUPFAM" id="SSF56672">
    <property type="entry name" value="DNA/RNA polymerases"/>
    <property type="match status" value="1"/>
</dbReference>
<feature type="region of interest" description="Disordered" evidence="1">
    <location>
        <begin position="1"/>
        <end position="20"/>
    </location>
</feature>
<proteinExistence type="predicted"/>
<feature type="compositionally biased region" description="Basic and acidic residues" evidence="1">
    <location>
        <begin position="9"/>
        <end position="19"/>
    </location>
</feature>
<organism evidence="3">
    <name type="scientific">Haematococcus lacustris</name>
    <name type="common">Green alga</name>
    <name type="synonym">Haematococcus pluvialis</name>
    <dbReference type="NCBI Taxonomy" id="44745"/>
    <lineage>
        <taxon>Eukaryota</taxon>
        <taxon>Viridiplantae</taxon>
        <taxon>Chlorophyta</taxon>
        <taxon>core chlorophytes</taxon>
        <taxon>Chlorophyceae</taxon>
        <taxon>CS clade</taxon>
        <taxon>Chlamydomonadales</taxon>
        <taxon>Haematococcaceae</taxon>
        <taxon>Haematococcus</taxon>
    </lineage>
</organism>
<dbReference type="AlphaFoldDB" id="A0A0S2ID70"/>
<name>A0A0S2ID70_HAELA</name>
<dbReference type="InterPro" id="IPR000477">
    <property type="entry name" value="RT_dom"/>
</dbReference>
<dbReference type="InterPro" id="IPR024937">
    <property type="entry name" value="Domain_X"/>
</dbReference>
<dbReference type="CDD" id="cd01651">
    <property type="entry name" value="RT_G2_intron"/>
    <property type="match status" value="1"/>
</dbReference>
<dbReference type="EMBL" id="KT625232">
    <property type="protein sequence ID" value="ALO21554.1"/>
    <property type="molecule type" value="Genomic_DNA"/>
</dbReference>
<dbReference type="GO" id="GO:0005739">
    <property type="term" value="C:mitochondrion"/>
    <property type="evidence" value="ECO:0007669"/>
    <property type="project" value="UniProtKB-ARBA"/>
</dbReference>
<dbReference type="PROSITE" id="PS50878">
    <property type="entry name" value="RT_POL"/>
    <property type="match status" value="1"/>
</dbReference>